<evidence type="ECO:0000256" key="3">
    <source>
        <dbReference type="ARBA" id="ARBA00022630"/>
    </source>
</evidence>
<dbReference type="EMBL" id="BQKE01000001">
    <property type="protein sequence ID" value="GJM61466.1"/>
    <property type="molecule type" value="Genomic_DNA"/>
</dbReference>
<evidence type="ECO:0000256" key="5">
    <source>
        <dbReference type="ARBA" id="ARBA00022857"/>
    </source>
</evidence>
<comment type="cofactor">
    <cofactor evidence="1">
        <name>FMN</name>
        <dbReference type="ChEBI" id="CHEBI:58210"/>
    </cofactor>
</comment>
<evidence type="ECO:0000259" key="7">
    <source>
        <dbReference type="Pfam" id="PF00881"/>
    </source>
</evidence>
<dbReference type="AlphaFoldDB" id="A0AAN5ALI1"/>
<dbReference type="PANTHER" id="PTHR43673:SF2">
    <property type="entry name" value="NITROREDUCTASE"/>
    <property type="match status" value="1"/>
</dbReference>
<feature type="domain" description="Nitroreductase" evidence="7">
    <location>
        <begin position="8"/>
        <end position="185"/>
    </location>
</feature>
<evidence type="ECO:0000256" key="2">
    <source>
        <dbReference type="ARBA" id="ARBA00007118"/>
    </source>
</evidence>
<keyword evidence="6" id="KW-0560">Oxidoreductase</keyword>
<keyword evidence="3" id="KW-0285">Flavoprotein</keyword>
<keyword evidence="5" id="KW-0521">NADP</keyword>
<dbReference type="Proteomes" id="UP001310022">
    <property type="component" value="Unassembled WGS sequence"/>
</dbReference>
<dbReference type="PANTHER" id="PTHR43673">
    <property type="entry name" value="NAD(P)H NITROREDUCTASE YDGI-RELATED"/>
    <property type="match status" value="1"/>
</dbReference>
<dbReference type="SUPFAM" id="SSF55469">
    <property type="entry name" value="FMN-dependent nitroreductase-like"/>
    <property type="match status" value="1"/>
</dbReference>
<dbReference type="InterPro" id="IPR033878">
    <property type="entry name" value="NfsB-like"/>
</dbReference>
<comment type="similarity">
    <text evidence="2">Belongs to the nitroreductase family.</text>
</comment>
<evidence type="ECO:0000256" key="4">
    <source>
        <dbReference type="ARBA" id="ARBA00022643"/>
    </source>
</evidence>
<keyword evidence="4" id="KW-0288">FMN</keyword>
<sequence>MGLIENLNWRYATKKFDASKKISSQDLDTILEAVRLSAISYGLQLYKILVIEDAELRAKLQPAAWNQSQIVDASQLIVFCNYSSVKAEHIDEYLRLKADTQGMKLEDLKAYGDFMKSKLGEFSPEAQGVWTARQTYIALGYLLNACAALRIDACPMEGFEPEKFNEILGLQERGLNASVIATIGYRSEEDPTAGAPKVRKSKADLFEII</sequence>
<comment type="caution">
    <text evidence="8">The sequence shown here is derived from an EMBL/GenBank/DDBJ whole genome shotgun (WGS) entry which is preliminary data.</text>
</comment>
<evidence type="ECO:0000313" key="8">
    <source>
        <dbReference type="EMBL" id="GJM61466.1"/>
    </source>
</evidence>
<dbReference type="GO" id="GO:0016491">
    <property type="term" value="F:oxidoreductase activity"/>
    <property type="evidence" value="ECO:0007669"/>
    <property type="project" value="UniProtKB-KW"/>
</dbReference>
<gene>
    <name evidence="8" type="ORF">PEDI_20180</name>
</gene>
<dbReference type="CDD" id="cd02149">
    <property type="entry name" value="NfsB-like"/>
    <property type="match status" value="1"/>
</dbReference>
<dbReference type="InterPro" id="IPR029479">
    <property type="entry name" value="Nitroreductase"/>
</dbReference>
<evidence type="ECO:0000256" key="6">
    <source>
        <dbReference type="ARBA" id="ARBA00023002"/>
    </source>
</evidence>
<reference evidence="8 9" key="1">
    <citation type="submission" date="2021-12" db="EMBL/GenBank/DDBJ databases">
        <title>Genome sequencing of bacteria with rrn-lacking chromosome and rrn-plasmid.</title>
        <authorList>
            <person name="Anda M."/>
            <person name="Iwasaki W."/>
        </authorList>
    </citation>
    <scope>NUCLEOTIDE SEQUENCE [LARGE SCALE GENOMIC DNA]</scope>
    <source>
        <strain evidence="8 9">NBRC 15940</strain>
    </source>
</reference>
<dbReference type="Gene3D" id="3.40.109.10">
    <property type="entry name" value="NADH Oxidase"/>
    <property type="match status" value="1"/>
</dbReference>
<proteinExistence type="inferred from homology"/>
<protein>
    <submittedName>
        <fullName evidence="8">NAD(P)H-dependent oxidoreductase</fullName>
    </submittedName>
</protein>
<dbReference type="InterPro" id="IPR000415">
    <property type="entry name" value="Nitroreductase-like"/>
</dbReference>
<evidence type="ECO:0000256" key="1">
    <source>
        <dbReference type="ARBA" id="ARBA00001917"/>
    </source>
</evidence>
<name>A0AAN5ALI1_9BACT</name>
<accession>A0AAN5ALI1</accession>
<dbReference type="Pfam" id="PF00881">
    <property type="entry name" value="Nitroreductase"/>
    <property type="match status" value="1"/>
</dbReference>
<evidence type="ECO:0000313" key="9">
    <source>
        <dbReference type="Proteomes" id="UP001310022"/>
    </source>
</evidence>
<organism evidence="8 9">
    <name type="scientific">Persicobacter diffluens</name>
    <dbReference type="NCBI Taxonomy" id="981"/>
    <lineage>
        <taxon>Bacteria</taxon>
        <taxon>Pseudomonadati</taxon>
        <taxon>Bacteroidota</taxon>
        <taxon>Cytophagia</taxon>
        <taxon>Cytophagales</taxon>
        <taxon>Persicobacteraceae</taxon>
        <taxon>Persicobacter</taxon>
    </lineage>
</organism>
<dbReference type="RefSeq" id="WP_338237008.1">
    <property type="nucleotide sequence ID" value="NZ_BQKE01000001.1"/>
</dbReference>
<keyword evidence="9" id="KW-1185">Reference proteome</keyword>